<name>A0A5C3PZJ0_9AGAR</name>
<proteinExistence type="predicted"/>
<sequence length="61" mass="6586">MFTFFNLILLVSGNSLCVVGLLQIAPSFTHVSTPPLTAQDRILQVLAENQQQLICSQAAAI</sequence>
<dbReference type="AlphaFoldDB" id="A0A5C3PZJ0"/>
<dbReference type="Proteomes" id="UP000305067">
    <property type="component" value="Unassembled WGS sequence"/>
</dbReference>
<gene>
    <name evidence="1" type="ORF">BDV98DRAFT_599191</name>
</gene>
<protein>
    <submittedName>
        <fullName evidence="1">Uncharacterized protein</fullName>
    </submittedName>
</protein>
<dbReference type="EMBL" id="ML179016">
    <property type="protein sequence ID" value="TFK95052.1"/>
    <property type="molecule type" value="Genomic_DNA"/>
</dbReference>
<evidence type="ECO:0000313" key="1">
    <source>
        <dbReference type="EMBL" id="TFK95052.1"/>
    </source>
</evidence>
<keyword evidence="2" id="KW-1185">Reference proteome</keyword>
<organism evidence="1 2">
    <name type="scientific">Pterulicium gracile</name>
    <dbReference type="NCBI Taxonomy" id="1884261"/>
    <lineage>
        <taxon>Eukaryota</taxon>
        <taxon>Fungi</taxon>
        <taxon>Dikarya</taxon>
        <taxon>Basidiomycota</taxon>
        <taxon>Agaricomycotina</taxon>
        <taxon>Agaricomycetes</taxon>
        <taxon>Agaricomycetidae</taxon>
        <taxon>Agaricales</taxon>
        <taxon>Pleurotineae</taxon>
        <taxon>Pterulaceae</taxon>
        <taxon>Pterulicium</taxon>
    </lineage>
</organism>
<evidence type="ECO:0000313" key="2">
    <source>
        <dbReference type="Proteomes" id="UP000305067"/>
    </source>
</evidence>
<reference evidence="1 2" key="1">
    <citation type="journal article" date="2019" name="Nat. Ecol. Evol.">
        <title>Megaphylogeny resolves global patterns of mushroom evolution.</title>
        <authorList>
            <person name="Varga T."/>
            <person name="Krizsan K."/>
            <person name="Foldi C."/>
            <person name="Dima B."/>
            <person name="Sanchez-Garcia M."/>
            <person name="Sanchez-Ramirez S."/>
            <person name="Szollosi G.J."/>
            <person name="Szarkandi J.G."/>
            <person name="Papp V."/>
            <person name="Albert L."/>
            <person name="Andreopoulos W."/>
            <person name="Angelini C."/>
            <person name="Antonin V."/>
            <person name="Barry K.W."/>
            <person name="Bougher N.L."/>
            <person name="Buchanan P."/>
            <person name="Buyck B."/>
            <person name="Bense V."/>
            <person name="Catcheside P."/>
            <person name="Chovatia M."/>
            <person name="Cooper J."/>
            <person name="Damon W."/>
            <person name="Desjardin D."/>
            <person name="Finy P."/>
            <person name="Geml J."/>
            <person name="Haridas S."/>
            <person name="Hughes K."/>
            <person name="Justo A."/>
            <person name="Karasinski D."/>
            <person name="Kautmanova I."/>
            <person name="Kiss B."/>
            <person name="Kocsube S."/>
            <person name="Kotiranta H."/>
            <person name="LaButti K.M."/>
            <person name="Lechner B.E."/>
            <person name="Liimatainen K."/>
            <person name="Lipzen A."/>
            <person name="Lukacs Z."/>
            <person name="Mihaltcheva S."/>
            <person name="Morgado L.N."/>
            <person name="Niskanen T."/>
            <person name="Noordeloos M.E."/>
            <person name="Ohm R.A."/>
            <person name="Ortiz-Santana B."/>
            <person name="Ovrebo C."/>
            <person name="Racz N."/>
            <person name="Riley R."/>
            <person name="Savchenko A."/>
            <person name="Shiryaev A."/>
            <person name="Soop K."/>
            <person name="Spirin V."/>
            <person name="Szebenyi C."/>
            <person name="Tomsovsky M."/>
            <person name="Tulloss R.E."/>
            <person name="Uehling J."/>
            <person name="Grigoriev I.V."/>
            <person name="Vagvolgyi C."/>
            <person name="Papp T."/>
            <person name="Martin F.M."/>
            <person name="Miettinen O."/>
            <person name="Hibbett D.S."/>
            <person name="Nagy L.G."/>
        </authorList>
    </citation>
    <scope>NUCLEOTIDE SEQUENCE [LARGE SCALE GENOMIC DNA]</scope>
    <source>
        <strain evidence="1 2">CBS 309.79</strain>
    </source>
</reference>
<accession>A0A5C3PZJ0</accession>